<evidence type="ECO:0000313" key="5">
    <source>
        <dbReference type="EMBL" id="SCB85902.1"/>
    </source>
</evidence>
<dbReference type="GO" id="GO:0003677">
    <property type="term" value="F:DNA binding"/>
    <property type="evidence" value="ECO:0007669"/>
    <property type="project" value="UniProtKB-KW"/>
</dbReference>
<dbReference type="CDD" id="cd06170">
    <property type="entry name" value="LuxR_C_like"/>
    <property type="match status" value="1"/>
</dbReference>
<dbReference type="Pfam" id="PF00196">
    <property type="entry name" value="GerE"/>
    <property type="match status" value="1"/>
</dbReference>
<organism evidence="5 6">
    <name type="scientific">Kosakonia oryzendophytica</name>
    <dbReference type="NCBI Taxonomy" id="1005665"/>
    <lineage>
        <taxon>Bacteria</taxon>
        <taxon>Pseudomonadati</taxon>
        <taxon>Pseudomonadota</taxon>
        <taxon>Gammaproteobacteria</taxon>
        <taxon>Enterobacterales</taxon>
        <taxon>Enterobacteriaceae</taxon>
        <taxon>Kosakonia</taxon>
    </lineage>
</organism>
<dbReference type="InterPro" id="IPR039420">
    <property type="entry name" value="WalR-like"/>
</dbReference>
<name>A0A1C3ZUH0_9ENTR</name>
<dbReference type="EMBL" id="FMAY01000002">
    <property type="protein sequence ID" value="SCB85902.1"/>
    <property type="molecule type" value="Genomic_DNA"/>
</dbReference>
<dbReference type="PRINTS" id="PR00038">
    <property type="entry name" value="HTHLUXR"/>
</dbReference>
<evidence type="ECO:0000259" key="4">
    <source>
        <dbReference type="PROSITE" id="PS50043"/>
    </source>
</evidence>
<dbReference type="PANTHER" id="PTHR43214:SF41">
    <property type="entry name" value="NITRATE_NITRITE RESPONSE REGULATOR PROTEIN NARP"/>
    <property type="match status" value="1"/>
</dbReference>
<dbReference type="Proteomes" id="UP000198975">
    <property type="component" value="Unassembled WGS sequence"/>
</dbReference>
<keyword evidence="3" id="KW-0804">Transcription</keyword>
<sequence>MRHLLTAKKNMFKILVIDRCYFTRSGMESWLNQNDLFTASFLVTALHNLMLAREHIVQWQPDLVIADLHGFKNEIHHSQQLASLFSACGDANQVMLLESGEDAQLSEIYAQFMVKTKLLKTEPLDKLAQVIDTLVLARPVRAVPHVATPLLTKQEEKVLTLWMEGRSNQTIAAKLSINGKTVYTYKRNIRMKLGMGNRFTPFLSLPENSN</sequence>
<keyword evidence="6" id="KW-1185">Reference proteome</keyword>
<evidence type="ECO:0000256" key="1">
    <source>
        <dbReference type="ARBA" id="ARBA00023015"/>
    </source>
</evidence>
<evidence type="ECO:0000256" key="3">
    <source>
        <dbReference type="ARBA" id="ARBA00023163"/>
    </source>
</evidence>
<proteinExistence type="predicted"/>
<reference evidence="6" key="1">
    <citation type="submission" date="2016-08" db="EMBL/GenBank/DDBJ databases">
        <authorList>
            <person name="Varghese N."/>
            <person name="Submissions Spin"/>
        </authorList>
    </citation>
    <scope>NUCLEOTIDE SEQUENCE [LARGE SCALE GENOMIC DNA]</scope>
    <source>
        <strain evidence="6">REICA_082</strain>
    </source>
</reference>
<feature type="domain" description="HTH luxR-type" evidence="4">
    <location>
        <begin position="144"/>
        <end position="209"/>
    </location>
</feature>
<evidence type="ECO:0000313" key="6">
    <source>
        <dbReference type="Proteomes" id="UP000198975"/>
    </source>
</evidence>
<protein>
    <submittedName>
        <fullName evidence="5">DNA-binding response regulator, NarL/FixJ family, contains REC and HTH domains</fullName>
    </submittedName>
</protein>
<evidence type="ECO:0000256" key="2">
    <source>
        <dbReference type="ARBA" id="ARBA00023125"/>
    </source>
</evidence>
<dbReference type="InterPro" id="IPR016032">
    <property type="entry name" value="Sig_transdc_resp-reg_C-effctor"/>
</dbReference>
<dbReference type="PROSITE" id="PS50043">
    <property type="entry name" value="HTH_LUXR_2"/>
    <property type="match status" value="1"/>
</dbReference>
<dbReference type="Gene3D" id="3.40.50.2300">
    <property type="match status" value="1"/>
</dbReference>
<keyword evidence="1" id="KW-0805">Transcription regulation</keyword>
<accession>A0A1C3ZUH0</accession>
<dbReference type="GO" id="GO:0006355">
    <property type="term" value="P:regulation of DNA-templated transcription"/>
    <property type="evidence" value="ECO:0007669"/>
    <property type="project" value="InterPro"/>
</dbReference>
<gene>
    <name evidence="5" type="ORF">GA0061071_102159</name>
</gene>
<dbReference type="InterPro" id="IPR000792">
    <property type="entry name" value="Tscrpt_reg_LuxR_C"/>
</dbReference>
<dbReference type="SMART" id="SM00421">
    <property type="entry name" value="HTH_LUXR"/>
    <property type="match status" value="1"/>
</dbReference>
<keyword evidence="2 5" id="KW-0238">DNA-binding</keyword>
<dbReference type="SUPFAM" id="SSF46894">
    <property type="entry name" value="C-terminal effector domain of the bipartite response regulators"/>
    <property type="match status" value="1"/>
</dbReference>
<dbReference type="PANTHER" id="PTHR43214">
    <property type="entry name" value="TWO-COMPONENT RESPONSE REGULATOR"/>
    <property type="match status" value="1"/>
</dbReference>
<dbReference type="PROSITE" id="PS00622">
    <property type="entry name" value="HTH_LUXR_1"/>
    <property type="match status" value="1"/>
</dbReference>
<dbReference type="AlphaFoldDB" id="A0A1C3ZUH0"/>